<accession>A0A285P1M3</accession>
<name>A0A285P1M3_9AQUI</name>
<proteinExistence type="predicted"/>
<dbReference type="RefSeq" id="WP_096602804.1">
    <property type="nucleotide sequence ID" value="NZ_OBEN01000008.1"/>
</dbReference>
<reference evidence="2" key="1">
    <citation type="submission" date="2017-09" db="EMBL/GenBank/DDBJ databases">
        <authorList>
            <person name="Varghese N."/>
            <person name="Submissions S."/>
        </authorList>
    </citation>
    <scope>NUCLEOTIDE SEQUENCE [LARGE SCALE GENOMIC DNA]</scope>
    <source>
        <strain evidence="2">DSM 2913</strain>
    </source>
</reference>
<organism evidence="1 2">
    <name type="scientific">Hydrogenobacter hydrogenophilus</name>
    <dbReference type="NCBI Taxonomy" id="35835"/>
    <lineage>
        <taxon>Bacteria</taxon>
        <taxon>Pseudomonadati</taxon>
        <taxon>Aquificota</taxon>
        <taxon>Aquificia</taxon>
        <taxon>Aquificales</taxon>
        <taxon>Aquificaceae</taxon>
        <taxon>Hydrogenobacter</taxon>
    </lineage>
</organism>
<protein>
    <submittedName>
        <fullName evidence="1">Uncharacterized protein</fullName>
    </submittedName>
</protein>
<gene>
    <name evidence="1" type="ORF">SAMN06265353_1416</name>
</gene>
<evidence type="ECO:0000313" key="2">
    <source>
        <dbReference type="Proteomes" id="UP000218627"/>
    </source>
</evidence>
<evidence type="ECO:0000313" key="1">
    <source>
        <dbReference type="EMBL" id="SNZ15620.1"/>
    </source>
</evidence>
<sequence length="179" mass="20919">MKTRDLFCLAQLNLTLIHPSLSFTTVLLEKDLEEKDKEGLIHTFLILSRAWQWQMISRYSQDLFEDVLLSEYSKLKWVSQEEILASVPLSKYGWKLIEKDKEVEYLIKDYAVRLLTYELIRCYSQLDLESLANVQSKNKLFDLLLILSKEPSPEAYSIIGNRMGMKIEVSHSIIKVTNI</sequence>
<keyword evidence="2" id="KW-1185">Reference proteome</keyword>
<dbReference type="EMBL" id="OBEN01000008">
    <property type="protein sequence ID" value="SNZ15620.1"/>
    <property type="molecule type" value="Genomic_DNA"/>
</dbReference>
<dbReference type="AlphaFoldDB" id="A0A285P1M3"/>
<dbReference type="Proteomes" id="UP000218627">
    <property type="component" value="Unassembled WGS sequence"/>
</dbReference>